<protein>
    <recommendedName>
        <fullName evidence="8">Ferredoxin</fullName>
    </recommendedName>
</protein>
<keyword evidence="9" id="KW-0732">Signal</keyword>
<keyword evidence="8" id="KW-0934">Plastid</keyword>
<dbReference type="Gene3D" id="3.10.20.30">
    <property type="match status" value="1"/>
</dbReference>
<evidence type="ECO:0000313" key="12">
    <source>
        <dbReference type="Proteomes" id="UP000355283"/>
    </source>
</evidence>
<dbReference type="OrthoDB" id="1885901at2759"/>
<dbReference type="PANTHER" id="PTHR43112">
    <property type="entry name" value="FERREDOXIN"/>
    <property type="match status" value="1"/>
</dbReference>
<dbReference type="Pfam" id="PF00111">
    <property type="entry name" value="Fer2"/>
    <property type="match status" value="1"/>
</dbReference>
<comment type="caution">
    <text evidence="11">The sequence shown here is derived from an EMBL/GenBank/DDBJ whole genome shotgun (WGS) entry which is preliminary data.</text>
</comment>
<keyword evidence="12" id="KW-1185">Reference proteome</keyword>
<evidence type="ECO:0000256" key="3">
    <source>
        <dbReference type="ARBA" id="ARBA00022714"/>
    </source>
</evidence>
<keyword evidence="7 8" id="KW-0411">Iron-sulfur</keyword>
<evidence type="ECO:0000256" key="6">
    <source>
        <dbReference type="ARBA" id="ARBA00023004"/>
    </source>
</evidence>
<evidence type="ECO:0000313" key="11">
    <source>
        <dbReference type="EMBL" id="TFJ87253.1"/>
    </source>
</evidence>
<dbReference type="AlphaFoldDB" id="A0A4D9DB38"/>
<dbReference type="InterPro" id="IPR001041">
    <property type="entry name" value="2Fe-2S_ferredoxin-type"/>
</dbReference>
<dbReference type="PROSITE" id="PS51085">
    <property type="entry name" value="2FE2S_FER_2"/>
    <property type="match status" value="1"/>
</dbReference>
<feature type="domain" description="2Fe-2S ferredoxin-type" evidence="10">
    <location>
        <begin position="41"/>
        <end position="131"/>
    </location>
</feature>
<evidence type="ECO:0000256" key="4">
    <source>
        <dbReference type="ARBA" id="ARBA00022723"/>
    </source>
</evidence>
<keyword evidence="3 8" id="KW-0001">2Fe-2S</keyword>
<evidence type="ECO:0000259" key="10">
    <source>
        <dbReference type="PROSITE" id="PS51085"/>
    </source>
</evidence>
<dbReference type="SUPFAM" id="SSF54292">
    <property type="entry name" value="2Fe-2S ferredoxin-like"/>
    <property type="match status" value="1"/>
</dbReference>
<dbReference type="InterPro" id="IPR012675">
    <property type="entry name" value="Beta-grasp_dom_sf"/>
</dbReference>
<dbReference type="CDD" id="cd00207">
    <property type="entry name" value="fer2"/>
    <property type="match status" value="1"/>
</dbReference>
<comment type="function">
    <text evidence="8">Ferredoxins are iron-sulfur proteins that transfer electrons in a wide variety of metabolic reactions.</text>
</comment>
<accession>A0A4D9DB38</accession>
<feature type="chain" id="PRO_5020031240" description="Ferredoxin" evidence="9">
    <location>
        <begin position="19"/>
        <end position="141"/>
    </location>
</feature>
<dbReference type="EMBL" id="SDOX01000006">
    <property type="protein sequence ID" value="TFJ87253.1"/>
    <property type="molecule type" value="Genomic_DNA"/>
</dbReference>
<keyword evidence="6 8" id="KW-0408">Iron</keyword>
<comment type="cofactor">
    <cofactor evidence="8">
        <name>[2Fe-2S] cluster</name>
        <dbReference type="ChEBI" id="CHEBI:190135"/>
    </cofactor>
    <text evidence="8">Binds 1 [2Fe-2S] cluster.</text>
</comment>
<comment type="subcellular location">
    <subcellularLocation>
        <location evidence="8">Plastid</location>
        <location evidence="8">Chloroplast</location>
    </subcellularLocation>
</comment>
<comment type="similarity">
    <text evidence="1 8">Belongs to the 2Fe2S plant-type ferredoxin family.</text>
</comment>
<sequence>MKVLLLFIVASALSTVHAFLPNLPRGLSNHQSLTRNGLFGHKVTIETLDGKTHEINVESYKSVLEAALDEGIELPHDCQLGTCLVCAAKLISGTVDQTGSTLDDSVMEQGYALTCCSYPQSDVTIRSIPEDELIDEQFARA</sequence>
<dbReference type="GO" id="GO:0022900">
    <property type="term" value="P:electron transport chain"/>
    <property type="evidence" value="ECO:0007669"/>
    <property type="project" value="InterPro"/>
</dbReference>
<dbReference type="GO" id="GO:0046872">
    <property type="term" value="F:metal ion binding"/>
    <property type="evidence" value="ECO:0007669"/>
    <property type="project" value="UniProtKB-KW"/>
</dbReference>
<organism evidence="11 12">
    <name type="scientific">Nannochloropsis salina CCMP1776</name>
    <dbReference type="NCBI Taxonomy" id="1027361"/>
    <lineage>
        <taxon>Eukaryota</taxon>
        <taxon>Sar</taxon>
        <taxon>Stramenopiles</taxon>
        <taxon>Ochrophyta</taxon>
        <taxon>Eustigmatophyceae</taxon>
        <taxon>Eustigmatales</taxon>
        <taxon>Monodopsidaceae</taxon>
        <taxon>Microchloropsis</taxon>
        <taxon>Microchloropsis salina</taxon>
    </lineage>
</organism>
<evidence type="ECO:0000256" key="9">
    <source>
        <dbReference type="SAM" id="SignalP"/>
    </source>
</evidence>
<evidence type="ECO:0000256" key="1">
    <source>
        <dbReference type="ARBA" id="ARBA00007874"/>
    </source>
</evidence>
<gene>
    <name evidence="11" type="ORF">NSK_001585</name>
</gene>
<dbReference type="PANTHER" id="PTHR43112:SF9">
    <property type="entry name" value="FERREDOXIN C 1, CHLOROPLASTIC"/>
    <property type="match status" value="1"/>
</dbReference>
<dbReference type="InterPro" id="IPR036010">
    <property type="entry name" value="2Fe-2S_ferredoxin-like_sf"/>
</dbReference>
<dbReference type="GO" id="GO:0009507">
    <property type="term" value="C:chloroplast"/>
    <property type="evidence" value="ECO:0007669"/>
    <property type="project" value="UniProtKB-SubCell"/>
</dbReference>
<reference evidence="11 12" key="1">
    <citation type="submission" date="2019-01" db="EMBL/GenBank/DDBJ databases">
        <title>Nuclear Genome Assembly of the Microalgal Biofuel strain Nannochloropsis salina CCMP1776.</title>
        <authorList>
            <person name="Hovde B."/>
        </authorList>
    </citation>
    <scope>NUCLEOTIDE SEQUENCE [LARGE SCALE GENOMIC DNA]</scope>
    <source>
        <strain evidence="11 12">CCMP1776</strain>
    </source>
</reference>
<keyword evidence="2 8" id="KW-0813">Transport</keyword>
<keyword evidence="4 8" id="KW-0479">Metal-binding</keyword>
<evidence type="ECO:0000256" key="8">
    <source>
        <dbReference type="RuleBase" id="RU364001"/>
    </source>
</evidence>
<dbReference type="NCBIfam" id="TIGR02008">
    <property type="entry name" value="fdx_plant"/>
    <property type="match status" value="1"/>
</dbReference>
<dbReference type="InterPro" id="IPR010241">
    <property type="entry name" value="Fd_pln"/>
</dbReference>
<keyword evidence="5 8" id="KW-0249">Electron transport</keyword>
<dbReference type="GO" id="GO:0009055">
    <property type="term" value="F:electron transfer activity"/>
    <property type="evidence" value="ECO:0007669"/>
    <property type="project" value="InterPro"/>
</dbReference>
<dbReference type="Proteomes" id="UP000355283">
    <property type="component" value="Unassembled WGS sequence"/>
</dbReference>
<evidence type="ECO:0000256" key="5">
    <source>
        <dbReference type="ARBA" id="ARBA00022982"/>
    </source>
</evidence>
<evidence type="ECO:0000256" key="7">
    <source>
        <dbReference type="ARBA" id="ARBA00023014"/>
    </source>
</evidence>
<name>A0A4D9DB38_9STRA</name>
<keyword evidence="8" id="KW-0150">Chloroplast</keyword>
<dbReference type="GO" id="GO:0051537">
    <property type="term" value="F:2 iron, 2 sulfur cluster binding"/>
    <property type="evidence" value="ECO:0007669"/>
    <property type="project" value="UniProtKB-KW"/>
</dbReference>
<evidence type="ECO:0000256" key="2">
    <source>
        <dbReference type="ARBA" id="ARBA00022448"/>
    </source>
</evidence>
<proteinExistence type="inferred from homology"/>
<feature type="signal peptide" evidence="9">
    <location>
        <begin position="1"/>
        <end position="18"/>
    </location>
</feature>